<reference evidence="11" key="2">
    <citation type="submission" date="2022-06" db="UniProtKB">
        <authorList>
            <consortium name="EnsemblMetazoa"/>
        </authorList>
    </citation>
    <scope>IDENTIFICATION</scope>
</reference>
<dbReference type="FunFam" id="3.40.250.10:FF:000021">
    <property type="entry name" value="M-phase inducer phosphatase cdc-25.2"/>
    <property type="match status" value="1"/>
</dbReference>
<evidence type="ECO:0000256" key="2">
    <source>
        <dbReference type="ARBA" id="ARBA00013064"/>
    </source>
</evidence>
<sequence>MFSTIFPPVQRSAVDNKNEENSLIGTMNDIRSDNSQIERTSNRKQIQGTALAVLMENSVQVFGNAENKLKKRLFTDVTNCQNSKCQKRSVRKNDPLQTSITKYAVIKHKPLIFENLSKTINEETEETLKFQTGWNDNLSVSSPQSASEMDIEDEMMEDSSCLLQNDSDMEMHELQTRFNQTLGKRFSAIQQDVHNDAQGPRIKRRKEDKEKLFEREAKSSKEEQSKENETVFRDKAAENDYFCKSKYSLAVVQKPSILTAGFSCIEKGILKELLESMKPQKFVEKYVLIDCRYPYEYEGGHIKGALNIYDPAILENTFFPECPTTFEIINKKIPIFYCEYSSARGPMLASHLRKSDRVRNFTKYPFLYYNEIYVLEGGYSSFYKTKGNFFKDLCEPTGYVSMRDKKYSSALKIFHTRSLRNGVGFETGMFQTALIKKNADMRRVHSFPQMPESPTASEFSSAGFPKKLHPETTVVPMLANPRTPTGRKSSR</sequence>
<dbReference type="GO" id="GO:0051301">
    <property type="term" value="P:cell division"/>
    <property type="evidence" value="ECO:0007669"/>
    <property type="project" value="UniProtKB-KW"/>
</dbReference>
<evidence type="ECO:0000256" key="9">
    <source>
        <dbReference type="SAM" id="MobiDB-lite"/>
    </source>
</evidence>
<keyword evidence="3" id="KW-0132">Cell division</keyword>
<evidence type="ECO:0000313" key="12">
    <source>
        <dbReference type="Proteomes" id="UP000024404"/>
    </source>
</evidence>
<feature type="domain" description="Rhodanese" evidence="10">
    <location>
        <begin position="282"/>
        <end position="391"/>
    </location>
</feature>
<reference evidence="12" key="1">
    <citation type="submission" date="2013-10" db="EMBL/GenBank/DDBJ databases">
        <title>Genome sequencing of Onchocerca volvulus.</title>
        <authorList>
            <person name="Cotton J."/>
            <person name="Tsai J."/>
            <person name="Stanley E."/>
            <person name="Tracey A."/>
            <person name="Holroyd N."/>
            <person name="Lustigman S."/>
            <person name="Berriman M."/>
        </authorList>
    </citation>
    <scope>NUCLEOTIDE SEQUENCE</scope>
</reference>
<dbReference type="InterPro" id="IPR000751">
    <property type="entry name" value="MPI_Phosphatase"/>
</dbReference>
<dbReference type="GO" id="GO:0110032">
    <property type="term" value="P:positive regulation of G2/MI transition of meiotic cell cycle"/>
    <property type="evidence" value="ECO:0007669"/>
    <property type="project" value="TreeGrafter"/>
</dbReference>
<dbReference type="PANTHER" id="PTHR10828">
    <property type="entry name" value="M-PHASE INDUCER PHOSPHATASE DUAL SPECIFICITY PHOSPHATASE CDC25"/>
    <property type="match status" value="1"/>
</dbReference>
<dbReference type="InterPro" id="IPR036873">
    <property type="entry name" value="Rhodanese-like_dom_sf"/>
</dbReference>
<dbReference type="GO" id="GO:0005634">
    <property type="term" value="C:nucleus"/>
    <property type="evidence" value="ECO:0007669"/>
    <property type="project" value="TreeGrafter"/>
</dbReference>
<dbReference type="PROSITE" id="PS50206">
    <property type="entry name" value="RHODANESE_3"/>
    <property type="match status" value="1"/>
</dbReference>
<dbReference type="AlphaFoldDB" id="A0A8R1XXP5"/>
<evidence type="ECO:0000256" key="8">
    <source>
        <dbReference type="ARBA" id="ARBA00051722"/>
    </source>
</evidence>
<evidence type="ECO:0000259" key="10">
    <source>
        <dbReference type="PROSITE" id="PS50206"/>
    </source>
</evidence>
<keyword evidence="12" id="KW-1185">Reference proteome</keyword>
<name>A0A8R1XXP5_ONCVO</name>
<dbReference type="EMBL" id="CMVM020000177">
    <property type="status" value="NOT_ANNOTATED_CDS"/>
    <property type="molecule type" value="Genomic_DNA"/>
</dbReference>
<evidence type="ECO:0000256" key="5">
    <source>
        <dbReference type="ARBA" id="ARBA00022801"/>
    </source>
</evidence>
<keyword evidence="4" id="KW-0498">Mitosis</keyword>
<dbReference type="Proteomes" id="UP000024404">
    <property type="component" value="Unassembled WGS sequence"/>
</dbReference>
<dbReference type="Pfam" id="PF00581">
    <property type="entry name" value="Rhodanese"/>
    <property type="match status" value="1"/>
</dbReference>
<dbReference type="GO" id="GO:0010971">
    <property type="term" value="P:positive regulation of G2/M transition of mitotic cell cycle"/>
    <property type="evidence" value="ECO:0007669"/>
    <property type="project" value="TreeGrafter"/>
</dbReference>
<dbReference type="GO" id="GO:0004725">
    <property type="term" value="F:protein tyrosine phosphatase activity"/>
    <property type="evidence" value="ECO:0007669"/>
    <property type="project" value="UniProtKB-EC"/>
</dbReference>
<dbReference type="SMART" id="SM00450">
    <property type="entry name" value="RHOD"/>
    <property type="match status" value="1"/>
</dbReference>
<feature type="region of interest" description="Disordered" evidence="9">
    <location>
        <begin position="193"/>
        <end position="230"/>
    </location>
</feature>
<evidence type="ECO:0000256" key="3">
    <source>
        <dbReference type="ARBA" id="ARBA00022618"/>
    </source>
</evidence>
<evidence type="ECO:0000313" key="11">
    <source>
        <dbReference type="EnsemblMetazoa" id="OVOC6471.1"/>
    </source>
</evidence>
<keyword evidence="6" id="KW-0904">Protein phosphatase</keyword>
<proteinExistence type="inferred from homology"/>
<protein>
    <recommendedName>
        <fullName evidence="2">protein-tyrosine-phosphatase</fullName>
        <ecNumber evidence="2">3.1.3.48</ecNumber>
    </recommendedName>
</protein>
<feature type="region of interest" description="Disordered" evidence="9">
    <location>
        <begin position="469"/>
        <end position="491"/>
    </location>
</feature>
<dbReference type="EC" id="3.1.3.48" evidence="2"/>
<dbReference type="PRINTS" id="PR00716">
    <property type="entry name" value="MPIPHPHTASE"/>
</dbReference>
<feature type="compositionally biased region" description="Polar residues" evidence="9">
    <location>
        <begin position="482"/>
        <end position="491"/>
    </location>
</feature>
<comment type="catalytic activity">
    <reaction evidence="8">
        <text>O-phospho-L-tyrosyl-[protein] + H2O = L-tyrosyl-[protein] + phosphate</text>
        <dbReference type="Rhea" id="RHEA:10684"/>
        <dbReference type="Rhea" id="RHEA-COMP:10136"/>
        <dbReference type="Rhea" id="RHEA-COMP:20101"/>
        <dbReference type="ChEBI" id="CHEBI:15377"/>
        <dbReference type="ChEBI" id="CHEBI:43474"/>
        <dbReference type="ChEBI" id="CHEBI:46858"/>
        <dbReference type="ChEBI" id="CHEBI:61978"/>
        <dbReference type="EC" id="3.1.3.48"/>
    </reaction>
</comment>
<evidence type="ECO:0000256" key="4">
    <source>
        <dbReference type="ARBA" id="ARBA00022776"/>
    </source>
</evidence>
<dbReference type="SUPFAM" id="SSF52821">
    <property type="entry name" value="Rhodanese/Cell cycle control phosphatase"/>
    <property type="match status" value="1"/>
</dbReference>
<accession>A0A8R1XXP5</accession>
<dbReference type="GO" id="GO:0000086">
    <property type="term" value="P:G2/M transition of mitotic cell cycle"/>
    <property type="evidence" value="ECO:0007669"/>
    <property type="project" value="TreeGrafter"/>
</dbReference>
<dbReference type="EnsemblMetazoa" id="OVOC6471.1">
    <property type="protein sequence ID" value="OVOC6471.1"/>
    <property type="gene ID" value="WBGene00243280"/>
</dbReference>
<keyword evidence="5" id="KW-0378">Hydrolase</keyword>
<dbReference type="InterPro" id="IPR001763">
    <property type="entry name" value="Rhodanese-like_dom"/>
</dbReference>
<evidence type="ECO:0000256" key="1">
    <source>
        <dbReference type="ARBA" id="ARBA00011065"/>
    </source>
</evidence>
<comment type="similarity">
    <text evidence="1">Belongs to the MPI phosphatase family.</text>
</comment>
<organism evidence="11 12">
    <name type="scientific">Onchocerca volvulus</name>
    <dbReference type="NCBI Taxonomy" id="6282"/>
    <lineage>
        <taxon>Eukaryota</taxon>
        <taxon>Metazoa</taxon>
        <taxon>Ecdysozoa</taxon>
        <taxon>Nematoda</taxon>
        <taxon>Chromadorea</taxon>
        <taxon>Rhabditida</taxon>
        <taxon>Spirurina</taxon>
        <taxon>Spiruromorpha</taxon>
        <taxon>Filarioidea</taxon>
        <taxon>Onchocercidae</taxon>
        <taxon>Onchocerca</taxon>
    </lineage>
</organism>
<dbReference type="PANTHER" id="PTHR10828:SF76">
    <property type="entry name" value="M-PHASE INDUCER PHOSPHATASE"/>
    <property type="match status" value="1"/>
</dbReference>
<evidence type="ECO:0000256" key="7">
    <source>
        <dbReference type="ARBA" id="ARBA00023306"/>
    </source>
</evidence>
<dbReference type="Gene3D" id="3.40.250.10">
    <property type="entry name" value="Rhodanese-like domain"/>
    <property type="match status" value="1"/>
</dbReference>
<evidence type="ECO:0000256" key="6">
    <source>
        <dbReference type="ARBA" id="ARBA00022912"/>
    </source>
</evidence>
<dbReference type="GO" id="GO:0005737">
    <property type="term" value="C:cytoplasm"/>
    <property type="evidence" value="ECO:0007669"/>
    <property type="project" value="TreeGrafter"/>
</dbReference>
<keyword evidence="7" id="KW-0131">Cell cycle</keyword>
<feature type="compositionally biased region" description="Basic and acidic residues" evidence="9">
    <location>
        <begin position="205"/>
        <end position="230"/>
    </location>
</feature>